<gene>
    <name evidence="3" type="ORF">GWK15_07160</name>
    <name evidence="2" type="ORF">GXW75_13195</name>
</gene>
<reference evidence="2" key="3">
    <citation type="journal article" date="2021" name="Syst. Appl. Microbiol.">
        <title>Roseomonas hellenica sp. nov., isolated from roots of wild-growing Alkanna tinctoria.</title>
        <authorList>
            <person name="Rat A."/>
            <person name="Naranjo H.D."/>
            <person name="Lebbe L."/>
            <person name="Cnockaert M."/>
            <person name="Krigas N."/>
            <person name="Grigoriadou K."/>
            <person name="Maloupa E."/>
            <person name="Willems A."/>
        </authorList>
    </citation>
    <scope>NUCLEOTIDE SEQUENCE</scope>
    <source>
        <strain evidence="2">LMG 31161</strain>
    </source>
</reference>
<comment type="caution">
    <text evidence="2">The sequence shown here is derived from an EMBL/GenBank/DDBJ whole genome shotgun (WGS) entry which is preliminary data.</text>
</comment>
<evidence type="ECO:0000313" key="4">
    <source>
        <dbReference type="Proteomes" id="UP000746741"/>
    </source>
</evidence>
<reference evidence="3 4" key="2">
    <citation type="submission" date="2020-02" db="EMBL/GenBank/DDBJ databases">
        <authorList>
            <person name="Sun Q."/>
            <person name="Inoue M."/>
        </authorList>
    </citation>
    <scope>NUCLEOTIDE SEQUENCE [LARGE SCALE GENOMIC DNA]</scope>
    <source>
        <strain evidence="3 4">KCTC 22478</strain>
    </source>
</reference>
<reference evidence="2" key="1">
    <citation type="submission" date="2020-01" db="EMBL/GenBank/DDBJ databases">
        <authorList>
            <person name="Rat A."/>
        </authorList>
    </citation>
    <scope>NUCLEOTIDE SEQUENCE</scope>
    <source>
        <strain evidence="2">LMG 31161</strain>
    </source>
</reference>
<dbReference type="AlphaFoldDB" id="A0A9X9WIQ0"/>
<dbReference type="RefSeq" id="WP_168040585.1">
    <property type="nucleotide sequence ID" value="NZ_JAAEDK010000027.1"/>
</dbReference>
<evidence type="ECO:0000313" key="3">
    <source>
        <dbReference type="EMBL" id="NKE16715.1"/>
    </source>
</evidence>
<dbReference type="EMBL" id="JAAEDK010000027">
    <property type="protein sequence ID" value="MBR0660210.1"/>
    <property type="molecule type" value="Genomic_DNA"/>
</dbReference>
<evidence type="ECO:0000313" key="5">
    <source>
        <dbReference type="Proteomes" id="UP001138708"/>
    </source>
</evidence>
<proteinExistence type="predicted"/>
<feature type="region of interest" description="Disordered" evidence="1">
    <location>
        <begin position="1"/>
        <end position="34"/>
    </location>
</feature>
<sequence length="167" mass="17884">MSDQATPSIPETTAEKRPGRTARGQFAAGNAGRPRGSRHVVLKMLDTIGEENAQAVWQKALDLAKGGDTTALRLVLERVMPARRMNPVKIDLPKIESTGDVVDAMLVVTTAVASGQITPDEGQAVTEILEGARRAIETHQLRQKLLTLNMTIDQLVGAPRVIEGGEG</sequence>
<evidence type="ECO:0000313" key="2">
    <source>
        <dbReference type="EMBL" id="MBR0660210.1"/>
    </source>
</evidence>
<name>A0A9X9WIQ0_9PROT</name>
<evidence type="ECO:0000256" key="1">
    <source>
        <dbReference type="SAM" id="MobiDB-lite"/>
    </source>
</evidence>
<dbReference type="EMBL" id="JAAVUP010000002">
    <property type="protein sequence ID" value="NKE16715.1"/>
    <property type="molecule type" value="Genomic_DNA"/>
</dbReference>
<dbReference type="Proteomes" id="UP000746741">
    <property type="component" value="Unassembled WGS sequence"/>
</dbReference>
<protein>
    <submittedName>
        <fullName evidence="2">Uncharacterized protein</fullName>
    </submittedName>
</protein>
<keyword evidence="4" id="KW-1185">Reference proteome</keyword>
<accession>A0A9X9WIQ0</accession>
<feature type="compositionally biased region" description="Polar residues" evidence="1">
    <location>
        <begin position="1"/>
        <end position="11"/>
    </location>
</feature>
<organism evidence="2 5">
    <name type="scientific">Neoroseomonas oryzicola</name>
    <dbReference type="NCBI Taxonomy" id="535904"/>
    <lineage>
        <taxon>Bacteria</taxon>
        <taxon>Pseudomonadati</taxon>
        <taxon>Pseudomonadota</taxon>
        <taxon>Alphaproteobacteria</taxon>
        <taxon>Acetobacterales</taxon>
        <taxon>Acetobacteraceae</taxon>
        <taxon>Neoroseomonas</taxon>
    </lineage>
</organism>
<dbReference type="Proteomes" id="UP001138708">
    <property type="component" value="Unassembled WGS sequence"/>
</dbReference>